<feature type="domain" description="J" evidence="2">
    <location>
        <begin position="363"/>
        <end position="433"/>
    </location>
</feature>
<feature type="compositionally biased region" description="Low complexity" evidence="1">
    <location>
        <begin position="48"/>
        <end position="73"/>
    </location>
</feature>
<dbReference type="AlphaFoldDB" id="A0A1G8KAD6"/>
<dbReference type="Pfam" id="PF00226">
    <property type="entry name" value="DnaJ"/>
    <property type="match status" value="1"/>
</dbReference>
<proteinExistence type="predicted"/>
<evidence type="ECO:0000313" key="3">
    <source>
        <dbReference type="EMBL" id="SDI40309.1"/>
    </source>
</evidence>
<dbReference type="InterPro" id="IPR001623">
    <property type="entry name" value="DnaJ_domain"/>
</dbReference>
<dbReference type="PROSITE" id="PS50076">
    <property type="entry name" value="DNAJ_2"/>
    <property type="match status" value="1"/>
</dbReference>
<dbReference type="InterPro" id="IPR036869">
    <property type="entry name" value="J_dom_sf"/>
</dbReference>
<name>A0A1G8KAD6_9BURK</name>
<evidence type="ECO:0000256" key="1">
    <source>
        <dbReference type="SAM" id="MobiDB-lite"/>
    </source>
</evidence>
<dbReference type="EMBL" id="FNCJ01000022">
    <property type="protein sequence ID" value="SDI40309.1"/>
    <property type="molecule type" value="Genomic_DNA"/>
</dbReference>
<sequence>MPSRIDNALPLPLAQPAASPAPDNLSRRSDTTPRARKDEAFSHLRGTNSSAQRASGASASPPSAANPAGSRRPGSNGVERLATFFNRAHAESGGSKGSSVPPDRPARPGNGPARSGQARTGAQSAQAAGDANRSGRKNDAPGAAGFERSNGPARPRPAPSRHSAAAGGPGFAQSYTYRRPSHPSQHSAGAYAAPHFTAHGYPQYVRPTWNRLGYHSRLFGAGQLFGFSYGFGQTAHGAGMHFGFHFNGRFHTLHVGLQPTTPQPFFVALNSGYTYGAPPYKPYAGGLYHHGAGAWQPGHSYGYAPYGSHQSHGPYGTTTPPFTGRWNPPSSAGSAPPPGSMPQGARPRPVPSVDQTPPKGFRQWYAVLGVPHDRATREAVKAQYRKDALRLHPDKPSGSVAAFQELQWAYTTALSVLDARERGEHVPEPPRAA</sequence>
<dbReference type="SMART" id="SM00271">
    <property type="entry name" value="DnaJ"/>
    <property type="match status" value="1"/>
</dbReference>
<dbReference type="Proteomes" id="UP000199706">
    <property type="component" value="Unassembled WGS sequence"/>
</dbReference>
<gene>
    <name evidence="3" type="ORF">SAMN05216466_12246</name>
</gene>
<evidence type="ECO:0000313" key="4">
    <source>
        <dbReference type="Proteomes" id="UP000199706"/>
    </source>
</evidence>
<feature type="compositionally biased region" description="Low complexity" evidence="1">
    <location>
        <begin position="313"/>
        <end position="334"/>
    </location>
</feature>
<feature type="compositionally biased region" description="Polar residues" evidence="1">
    <location>
        <begin position="117"/>
        <end position="126"/>
    </location>
</feature>
<accession>A0A1G8KAD6</accession>
<dbReference type="CDD" id="cd06257">
    <property type="entry name" value="DnaJ"/>
    <property type="match status" value="1"/>
</dbReference>
<protein>
    <submittedName>
        <fullName evidence="3">DnaJ domain-containing protein</fullName>
    </submittedName>
</protein>
<dbReference type="SUPFAM" id="SSF46565">
    <property type="entry name" value="Chaperone J-domain"/>
    <property type="match status" value="1"/>
</dbReference>
<feature type="region of interest" description="Disordered" evidence="1">
    <location>
        <begin position="1"/>
        <end position="189"/>
    </location>
</feature>
<reference evidence="3 4" key="1">
    <citation type="submission" date="2016-10" db="EMBL/GenBank/DDBJ databases">
        <authorList>
            <person name="de Groot N.N."/>
        </authorList>
    </citation>
    <scope>NUCLEOTIDE SEQUENCE [LARGE SCALE GENOMIC DNA]</scope>
    <source>
        <strain evidence="3 4">LMG 2247</strain>
    </source>
</reference>
<organism evidence="3 4">
    <name type="scientific">Paraburkholderia phenazinium</name>
    <dbReference type="NCBI Taxonomy" id="60549"/>
    <lineage>
        <taxon>Bacteria</taxon>
        <taxon>Pseudomonadati</taxon>
        <taxon>Pseudomonadota</taxon>
        <taxon>Betaproteobacteria</taxon>
        <taxon>Burkholderiales</taxon>
        <taxon>Burkholderiaceae</taxon>
        <taxon>Paraburkholderia</taxon>
    </lineage>
</organism>
<evidence type="ECO:0000259" key="2">
    <source>
        <dbReference type="PROSITE" id="PS50076"/>
    </source>
</evidence>
<feature type="compositionally biased region" description="Basic and acidic residues" evidence="1">
    <location>
        <begin position="25"/>
        <end position="42"/>
    </location>
</feature>
<feature type="compositionally biased region" description="Low complexity" evidence="1">
    <location>
        <begin position="8"/>
        <end position="22"/>
    </location>
</feature>
<feature type="region of interest" description="Disordered" evidence="1">
    <location>
        <begin position="312"/>
        <end position="358"/>
    </location>
</feature>
<dbReference type="Gene3D" id="1.10.287.110">
    <property type="entry name" value="DnaJ domain"/>
    <property type="match status" value="1"/>
</dbReference>